<feature type="region of interest" description="Disordered" evidence="1">
    <location>
        <begin position="1"/>
        <end position="133"/>
    </location>
</feature>
<dbReference type="EMBL" id="AP026798">
    <property type="protein sequence ID" value="BDR52226.1"/>
    <property type="molecule type" value="Genomic_DNA"/>
</dbReference>
<feature type="region of interest" description="Disordered" evidence="1">
    <location>
        <begin position="641"/>
        <end position="703"/>
    </location>
</feature>
<feature type="domain" description="Zinc-ribbon" evidence="3">
    <location>
        <begin position="35"/>
        <end position="56"/>
    </location>
</feature>
<feature type="compositionally biased region" description="Low complexity" evidence="1">
    <location>
        <begin position="178"/>
        <end position="209"/>
    </location>
</feature>
<proteinExistence type="predicted"/>
<protein>
    <recommendedName>
        <fullName evidence="3">Zinc-ribbon domain-containing protein</fullName>
    </recommendedName>
</protein>
<feature type="compositionally biased region" description="Low complexity" evidence="1">
    <location>
        <begin position="74"/>
        <end position="129"/>
    </location>
</feature>
<feature type="compositionally biased region" description="Acidic residues" evidence="1">
    <location>
        <begin position="672"/>
        <end position="687"/>
    </location>
</feature>
<keyword evidence="2" id="KW-0812">Transmembrane</keyword>
<name>A0ABN6S7L7_9BIFI</name>
<reference evidence="4 5" key="1">
    <citation type="journal article" date="2023" name="Microbiol. Spectr.">
        <title>Symbiosis of Carpenter Bees with Uncharacterized Lactic Acid Bacteria Showing NAD Auxotrophy.</title>
        <authorList>
            <person name="Kawasaki S."/>
            <person name="Ozawa K."/>
            <person name="Mori T."/>
            <person name="Yamamoto A."/>
            <person name="Ito M."/>
            <person name="Ohkuma M."/>
            <person name="Sakamoto M."/>
            <person name="Matsutani M."/>
        </authorList>
    </citation>
    <scope>NUCLEOTIDE SEQUENCE [LARGE SCALE GENOMIC DNA]</scope>
    <source>
        <strain evidence="4 5">Kim37-2</strain>
    </source>
</reference>
<keyword evidence="2" id="KW-0472">Membrane</keyword>
<evidence type="ECO:0000313" key="4">
    <source>
        <dbReference type="EMBL" id="BDR52226.1"/>
    </source>
</evidence>
<dbReference type="InterPro" id="IPR026870">
    <property type="entry name" value="Zinc_ribbon_dom"/>
</dbReference>
<dbReference type="Proteomes" id="UP001321766">
    <property type="component" value="Chromosome"/>
</dbReference>
<evidence type="ECO:0000313" key="5">
    <source>
        <dbReference type="Proteomes" id="UP001321766"/>
    </source>
</evidence>
<feature type="region of interest" description="Disordered" evidence="1">
    <location>
        <begin position="178"/>
        <end position="210"/>
    </location>
</feature>
<sequence>MGEYKGDSSADDGLGHDQPGDYERGQAPERESMTCPHCGATYEPGSRFCQVCGSTLSDSTAPTQGSEPTPATPAAPGKESAASSGSAPAAAAGASTQPSEPSASADRAATAAIPTTASAPAAPESAASAGVEPVAEPTANVAAESAAYAPAASEQASAPSVPATPAVPVLASAPATAPDSYASAQPVSSAQPALSAQPAPGAWAPQGSPVMNAAPAGGPAPLMVAEVQPMLGDKLQTVWYTKKGRFAWIASVIAVIVVVTLALVVPNIQAIAISLGLTPQNPLAVTMLSMRDLPKASSANMSFNLKGPSGEELFKLDGYYALGENTDKSVVDFTLSVEGDKVRALWDKGGFYIGSDDDYNYTYINADDVHNDLRGSEFNCLPAKTDAATCYDGASLYEFEQAIVKDGHWNTAAAIRALQKQSDKLKKQHASLLRHSTDNDKYTQAQMNTINKQWGLSLSRFFIKTLEKKDVKDAVFPNTTSVKEGDGTRLDYSIDFEQIVRAFSQHMLDTRKTYPELSNYLNDIFRSFGQSYRELFEAGVDFQMPKSVGLRQLQVSLEMDGNKALKSISYKAKNAFSLDFAVSKVNRVKVDTADLDSFVSKAQKGESLQESLTNPWRSKLRSPLDRYSDGDWDDLDDWGDSKDSKGFGDWDDIDNPNSSDSGKSDSGKSDSDDSDDSDDLDGFDFSDDGVHAQPSRALVQRLE</sequence>
<evidence type="ECO:0000259" key="3">
    <source>
        <dbReference type="Pfam" id="PF13240"/>
    </source>
</evidence>
<gene>
    <name evidence="4" type="ORF">KIM372_01330</name>
</gene>
<keyword evidence="5" id="KW-1185">Reference proteome</keyword>
<keyword evidence="2" id="KW-1133">Transmembrane helix</keyword>
<feature type="compositionally biased region" description="Basic and acidic residues" evidence="1">
    <location>
        <begin position="1"/>
        <end position="32"/>
    </location>
</feature>
<evidence type="ECO:0000256" key="2">
    <source>
        <dbReference type="SAM" id="Phobius"/>
    </source>
</evidence>
<feature type="compositionally biased region" description="Basic and acidic residues" evidence="1">
    <location>
        <begin position="662"/>
        <end position="671"/>
    </location>
</feature>
<organism evidence="4 5">
    <name type="scientific">Bombiscardovia nodaiensis</name>
    <dbReference type="NCBI Taxonomy" id="2932181"/>
    <lineage>
        <taxon>Bacteria</taxon>
        <taxon>Bacillati</taxon>
        <taxon>Actinomycetota</taxon>
        <taxon>Actinomycetes</taxon>
        <taxon>Bifidobacteriales</taxon>
        <taxon>Bifidobacteriaceae</taxon>
        <taxon>Bombiscardovia</taxon>
    </lineage>
</organism>
<feature type="transmembrane region" description="Helical" evidence="2">
    <location>
        <begin position="246"/>
        <end position="265"/>
    </location>
</feature>
<dbReference type="Pfam" id="PF13240">
    <property type="entry name" value="Zn_Ribbon_1"/>
    <property type="match status" value="1"/>
</dbReference>
<accession>A0ABN6S7L7</accession>
<evidence type="ECO:0000256" key="1">
    <source>
        <dbReference type="SAM" id="MobiDB-lite"/>
    </source>
</evidence>
<feature type="compositionally biased region" description="Polar residues" evidence="1">
    <location>
        <begin position="52"/>
        <end position="69"/>
    </location>
</feature>